<keyword evidence="2" id="KW-0472">Membrane</keyword>
<evidence type="ECO:0000256" key="1">
    <source>
        <dbReference type="SAM" id="MobiDB-lite"/>
    </source>
</evidence>
<dbReference type="GeneID" id="27315026"/>
<evidence type="ECO:0000313" key="3">
    <source>
        <dbReference type="EMBL" id="KIW01579.1"/>
    </source>
</evidence>
<feature type="transmembrane region" description="Helical" evidence="2">
    <location>
        <begin position="185"/>
        <end position="208"/>
    </location>
</feature>
<feature type="transmembrane region" description="Helical" evidence="2">
    <location>
        <begin position="247"/>
        <end position="267"/>
    </location>
</feature>
<accession>A0A0D2AQX7</accession>
<dbReference type="HOGENOM" id="CLU_1031341_0_0_1"/>
<gene>
    <name evidence="3" type="ORF">PV09_07053</name>
</gene>
<dbReference type="EMBL" id="KN847554">
    <property type="protein sequence ID" value="KIW01579.1"/>
    <property type="molecule type" value="Genomic_DNA"/>
</dbReference>
<dbReference type="AlphaFoldDB" id="A0A0D2AQX7"/>
<keyword evidence="4" id="KW-1185">Reference proteome</keyword>
<dbReference type="VEuPathDB" id="FungiDB:PV09_07053"/>
<evidence type="ECO:0000313" key="4">
    <source>
        <dbReference type="Proteomes" id="UP000053259"/>
    </source>
</evidence>
<proteinExistence type="predicted"/>
<dbReference type="Proteomes" id="UP000053259">
    <property type="component" value="Unassembled WGS sequence"/>
</dbReference>
<feature type="region of interest" description="Disordered" evidence="1">
    <location>
        <begin position="1"/>
        <end position="95"/>
    </location>
</feature>
<reference evidence="3 4" key="1">
    <citation type="submission" date="2015-01" db="EMBL/GenBank/DDBJ databases">
        <title>The Genome Sequence of Ochroconis gallopava CBS43764.</title>
        <authorList>
            <consortium name="The Broad Institute Genomics Platform"/>
            <person name="Cuomo C."/>
            <person name="de Hoog S."/>
            <person name="Gorbushina A."/>
            <person name="Stielow B."/>
            <person name="Teixiera M."/>
            <person name="Abouelleil A."/>
            <person name="Chapman S.B."/>
            <person name="Priest M."/>
            <person name="Young S.K."/>
            <person name="Wortman J."/>
            <person name="Nusbaum C."/>
            <person name="Birren B."/>
        </authorList>
    </citation>
    <scope>NUCLEOTIDE SEQUENCE [LARGE SCALE GENOMIC DNA]</scope>
    <source>
        <strain evidence="3 4">CBS 43764</strain>
    </source>
</reference>
<protein>
    <submittedName>
        <fullName evidence="3">Uncharacterized protein</fullName>
    </submittedName>
</protein>
<dbReference type="InParanoid" id="A0A0D2AQX7"/>
<dbReference type="RefSeq" id="XP_016211448.1">
    <property type="nucleotide sequence ID" value="XM_016360771.1"/>
</dbReference>
<keyword evidence="2" id="KW-0812">Transmembrane</keyword>
<organism evidence="3 4">
    <name type="scientific">Verruconis gallopava</name>
    <dbReference type="NCBI Taxonomy" id="253628"/>
    <lineage>
        <taxon>Eukaryota</taxon>
        <taxon>Fungi</taxon>
        <taxon>Dikarya</taxon>
        <taxon>Ascomycota</taxon>
        <taxon>Pezizomycotina</taxon>
        <taxon>Dothideomycetes</taxon>
        <taxon>Pleosporomycetidae</taxon>
        <taxon>Venturiales</taxon>
        <taxon>Sympoventuriaceae</taxon>
        <taxon>Verruconis</taxon>
    </lineage>
</organism>
<name>A0A0D2AQX7_9PEZI</name>
<evidence type="ECO:0000256" key="2">
    <source>
        <dbReference type="SAM" id="Phobius"/>
    </source>
</evidence>
<sequence length="270" mass="30210">MPDQDRSELEQNTARLIRQARNKQPEVVLDRLDTSVPASSDNRESSLGGYQHSPRSFSSRHRTGRTPVALELPSFKPQQLQPHKTLPIPPQPRRSPRQYIEDLIYSPRFGLRSPLSARSAAFLISLQHTFKSAVELCRRQNPQDRIAPNGVEKGPTDSGIEARQLEAQIAADLKRKKSTRKFEPWRLILIVSCVMAILAVVILSIVLIQVDRMGSKRASHWLMAASGSLVVLTAILMFAARRPAVEILTMALLGVLLCQCVMGDFYANKI</sequence>
<feature type="transmembrane region" description="Helical" evidence="2">
    <location>
        <begin position="220"/>
        <end position="240"/>
    </location>
</feature>
<keyword evidence="2" id="KW-1133">Transmembrane helix</keyword>